<name>A0A1I7JX44_9BACT</name>
<reference evidence="2" key="1">
    <citation type="submission" date="2016-10" db="EMBL/GenBank/DDBJ databases">
        <authorList>
            <person name="Varghese N."/>
        </authorList>
    </citation>
    <scope>NUCLEOTIDE SEQUENCE [LARGE SCALE GENOMIC DNA]</scope>
    <source>
        <strain evidence="2">DSM 18820</strain>
    </source>
</reference>
<dbReference type="STRING" id="388950.GCA_001611675_00713"/>
<organism evidence="1 2">
    <name type="scientific">Pontibacter akesuensis</name>
    <dbReference type="NCBI Taxonomy" id="388950"/>
    <lineage>
        <taxon>Bacteria</taxon>
        <taxon>Pseudomonadati</taxon>
        <taxon>Bacteroidota</taxon>
        <taxon>Cytophagia</taxon>
        <taxon>Cytophagales</taxon>
        <taxon>Hymenobacteraceae</taxon>
        <taxon>Pontibacter</taxon>
    </lineage>
</organism>
<dbReference type="RefSeq" id="WP_229802257.1">
    <property type="nucleotide sequence ID" value="NZ_BMXC01000004.1"/>
</dbReference>
<dbReference type="AlphaFoldDB" id="A0A1I7JX44"/>
<evidence type="ECO:0000313" key="2">
    <source>
        <dbReference type="Proteomes" id="UP000182491"/>
    </source>
</evidence>
<dbReference type="EMBL" id="FPCA01000004">
    <property type="protein sequence ID" value="SFU89706.1"/>
    <property type="molecule type" value="Genomic_DNA"/>
</dbReference>
<accession>A0A1I7JX44</accession>
<dbReference type="Proteomes" id="UP000182491">
    <property type="component" value="Unassembled WGS sequence"/>
</dbReference>
<evidence type="ECO:0000313" key="1">
    <source>
        <dbReference type="EMBL" id="SFU89706.1"/>
    </source>
</evidence>
<gene>
    <name evidence="1" type="ORF">SAMN04487941_3133</name>
</gene>
<protein>
    <recommendedName>
        <fullName evidence="3">SpoIIAA-like</fullName>
    </recommendedName>
</protein>
<keyword evidence="2" id="KW-1185">Reference proteome</keyword>
<evidence type="ECO:0008006" key="3">
    <source>
        <dbReference type="Google" id="ProtNLM"/>
    </source>
</evidence>
<sequence>MSGNEAENDNRVAAWPAPLELKHQNGEVYVTLFQRENYIEAKWVGHITASNVITACKAYLEIVEKHPCRGLLNDKTDVTGDWSEANDWLEFEWLPKSMWAGLRCLAHVYSNNMFSRLSARDLYMRLSPRLEMNNFFDRSTALTWLHTRLNLALEEPFSASKV</sequence>
<proteinExistence type="predicted"/>